<organism evidence="1 2">
    <name type="scientific">Zalaria obscura</name>
    <dbReference type="NCBI Taxonomy" id="2024903"/>
    <lineage>
        <taxon>Eukaryota</taxon>
        <taxon>Fungi</taxon>
        <taxon>Dikarya</taxon>
        <taxon>Ascomycota</taxon>
        <taxon>Pezizomycotina</taxon>
        <taxon>Dothideomycetes</taxon>
        <taxon>Dothideomycetidae</taxon>
        <taxon>Dothideales</taxon>
        <taxon>Zalariaceae</taxon>
        <taxon>Zalaria</taxon>
    </lineage>
</organism>
<dbReference type="EMBL" id="JAMKPW020000002">
    <property type="protein sequence ID" value="KAK8220188.1"/>
    <property type="molecule type" value="Genomic_DNA"/>
</dbReference>
<reference evidence="1" key="1">
    <citation type="submission" date="2024-02" db="EMBL/GenBank/DDBJ databases">
        <title>Metagenome Assembled Genome of Zalaria obscura JY119.</title>
        <authorList>
            <person name="Vighnesh L."/>
            <person name="Jagadeeshwari U."/>
            <person name="Venkata Ramana C."/>
            <person name="Sasikala C."/>
        </authorList>
    </citation>
    <scope>NUCLEOTIDE SEQUENCE</scope>
    <source>
        <strain evidence="1">JY119</strain>
    </source>
</reference>
<dbReference type="Proteomes" id="UP001320706">
    <property type="component" value="Unassembled WGS sequence"/>
</dbReference>
<feature type="non-terminal residue" evidence="1">
    <location>
        <position position="322"/>
    </location>
</feature>
<name>A0ACC3SRR4_9PEZI</name>
<accession>A0ACC3SRR4</accession>
<sequence>MAGSCGGGPEGRQYRTPWFVSAHGDHLFMENVADGDPPVPVATGREQFQTLDSPNTCGILGKTVFTLLTRVVCAMAETITGKLTEGWNAAKRAVSSAPPNDAYLPWDAEGVEVVKPDETEKALEIAATMNKMQNTTLTIATHVKTQGLGTFEEPGKSYDVAARYANEPVFLQPDQEPDPRGLSMKVFGVKGERLEDFDPSATTQDFFFNNAPMIELTDIDTCLDVMEMREKYFDSPTKLSAATKLRIDAVKQNAPAMLPNTNLISHSFFSQSAFRFGEYYGHMGLFPVFDEMTSKASEKVKSDSGHEALSEWLTDYFQHDGA</sequence>
<evidence type="ECO:0000313" key="2">
    <source>
        <dbReference type="Proteomes" id="UP001320706"/>
    </source>
</evidence>
<gene>
    <name evidence="1" type="ORF">M8818_000604</name>
</gene>
<comment type="caution">
    <text evidence="1">The sequence shown here is derived from an EMBL/GenBank/DDBJ whole genome shotgun (WGS) entry which is preliminary data.</text>
</comment>
<keyword evidence="2" id="KW-1185">Reference proteome</keyword>
<evidence type="ECO:0000313" key="1">
    <source>
        <dbReference type="EMBL" id="KAK8220188.1"/>
    </source>
</evidence>
<proteinExistence type="predicted"/>
<protein>
    <submittedName>
        <fullName evidence="1">Uncharacterized protein</fullName>
    </submittedName>
</protein>